<dbReference type="InterPro" id="IPR052985">
    <property type="entry name" value="CoA-trans_III_biosynth/detox"/>
</dbReference>
<keyword evidence="3" id="KW-1185">Reference proteome</keyword>
<name>A0AAD5HA32_UMBRA</name>
<dbReference type="EMBL" id="MU620999">
    <property type="protein sequence ID" value="KAI8575116.1"/>
    <property type="molecule type" value="Genomic_DNA"/>
</dbReference>
<accession>A0AAD5HA32</accession>
<organism evidence="2 3">
    <name type="scientific">Umbelopsis ramanniana AG</name>
    <dbReference type="NCBI Taxonomy" id="1314678"/>
    <lineage>
        <taxon>Eukaryota</taxon>
        <taxon>Fungi</taxon>
        <taxon>Fungi incertae sedis</taxon>
        <taxon>Mucoromycota</taxon>
        <taxon>Mucoromycotina</taxon>
        <taxon>Umbelopsidomycetes</taxon>
        <taxon>Umbelopsidales</taxon>
        <taxon>Umbelopsidaceae</taxon>
        <taxon>Umbelopsis</taxon>
    </lineage>
</organism>
<sequence length="574" mass="64210">MVYSVPEASFQVLIDGILNNPKTNAPDDVKALASNVHFKGTDSPSIPINWRFAESISALKAYEGLSLAALISQKYKTEAPMMTIDTDHAQLSIMSPMVVTYQRTTDKQPVSLFHPDYRIITAQHFKDMDKFKSIDYPWNSLTTNIYKTKDGRYYHIHGSMNSSFTKSALGIPQQPPKDPISFDEALPIFQQAVAEHNADALDTMMNDVHKQAGTICYTVDDFKATDHYKSNAHVELFETHRVDDGTPASWWKLADQGSVERPLAGLKVLDLTRVIAAPAVTRSLAEYGASVMRVTSPNLPDMSALHPDLSWGKWQCELDFHNEHDRQKLLELLEEADVVVEGYRPYHLEKYGLGKDNLLALARRRGRGIIYVRENCYGWQGPWHERIGWQQISDAVCGVSCSFADALGAKGEAITPVFPNSDFCTGTAGAIAVIQALTEQAKNGGSHVVDLALNYYSMWLVDQVGTYDDEQWKKLWESNGKPSFRHYDNMQRLLPQYIGLLRKHSPHLFQPAFFKTESLLDDSTQITLVAPTVEFSGPTQPGYHIKARGNGTDAPSWPNNLVTQIVCEPSQVSV</sequence>
<dbReference type="RefSeq" id="XP_051440120.1">
    <property type="nucleotide sequence ID" value="XM_051584363.1"/>
</dbReference>
<dbReference type="Proteomes" id="UP001206595">
    <property type="component" value="Unassembled WGS sequence"/>
</dbReference>
<reference evidence="2" key="1">
    <citation type="submission" date="2021-06" db="EMBL/GenBank/DDBJ databases">
        <authorList>
            <consortium name="DOE Joint Genome Institute"/>
            <person name="Mondo S.J."/>
            <person name="Amses K.R."/>
            <person name="Simmons D.R."/>
            <person name="Longcore J.E."/>
            <person name="Seto K."/>
            <person name="Alves G.H."/>
            <person name="Bonds A.E."/>
            <person name="Quandt C.A."/>
            <person name="Davis W.J."/>
            <person name="Chang Y."/>
            <person name="Letcher P.M."/>
            <person name="Powell M.J."/>
            <person name="Kuo A."/>
            <person name="Labutti K."/>
            <person name="Pangilinan J."/>
            <person name="Andreopoulos W."/>
            <person name="Tritt A."/>
            <person name="Riley R."/>
            <person name="Hundley H."/>
            <person name="Johnson J."/>
            <person name="Lipzen A."/>
            <person name="Barry K."/>
            <person name="Berbee M.L."/>
            <person name="Buchler N.E."/>
            <person name="Grigoriev I.V."/>
            <person name="Spatafora J.W."/>
            <person name="Stajich J.E."/>
            <person name="James T.Y."/>
        </authorList>
    </citation>
    <scope>NUCLEOTIDE SEQUENCE</scope>
    <source>
        <strain evidence="2">AG</strain>
    </source>
</reference>
<dbReference type="InterPro" id="IPR023606">
    <property type="entry name" value="CoA-Trfase_III_dom_1_sf"/>
</dbReference>
<comment type="similarity">
    <text evidence="1">Belongs to the CoA-transferase III family.</text>
</comment>
<dbReference type="PANTHER" id="PTHR48229:SF2">
    <property type="entry name" value="CAIB_BAIF FAMILY PROTEIN"/>
    <property type="match status" value="1"/>
</dbReference>
<evidence type="ECO:0000313" key="3">
    <source>
        <dbReference type="Proteomes" id="UP001206595"/>
    </source>
</evidence>
<dbReference type="GO" id="GO:0003824">
    <property type="term" value="F:catalytic activity"/>
    <property type="evidence" value="ECO:0007669"/>
    <property type="project" value="InterPro"/>
</dbReference>
<protein>
    <submittedName>
        <fullName evidence="2">Uncharacterized protein</fullName>
    </submittedName>
</protein>
<dbReference type="InterPro" id="IPR003673">
    <property type="entry name" value="CoA-Trfase_fam_III"/>
</dbReference>
<gene>
    <name evidence="2" type="ORF">K450DRAFT_181302</name>
</gene>
<dbReference type="SUPFAM" id="SSF89796">
    <property type="entry name" value="CoA-transferase family III (CaiB/BaiF)"/>
    <property type="match status" value="2"/>
</dbReference>
<dbReference type="Gene3D" id="3.40.50.10540">
    <property type="entry name" value="Crotonobetainyl-coa:carnitine coa-transferase, domain 1"/>
    <property type="match status" value="1"/>
</dbReference>
<evidence type="ECO:0000256" key="1">
    <source>
        <dbReference type="ARBA" id="ARBA00008383"/>
    </source>
</evidence>
<dbReference type="GeneID" id="75909713"/>
<reference evidence="2" key="2">
    <citation type="journal article" date="2022" name="Proc. Natl. Acad. Sci. U.S.A.">
        <title>Diploid-dominant life cycles characterize the early evolution of Fungi.</title>
        <authorList>
            <person name="Amses K.R."/>
            <person name="Simmons D.R."/>
            <person name="Longcore J.E."/>
            <person name="Mondo S.J."/>
            <person name="Seto K."/>
            <person name="Jeronimo G.H."/>
            <person name="Bonds A.E."/>
            <person name="Quandt C.A."/>
            <person name="Davis W.J."/>
            <person name="Chang Y."/>
            <person name="Federici B.A."/>
            <person name="Kuo A."/>
            <person name="LaButti K."/>
            <person name="Pangilinan J."/>
            <person name="Andreopoulos W."/>
            <person name="Tritt A."/>
            <person name="Riley R."/>
            <person name="Hundley H."/>
            <person name="Johnson J."/>
            <person name="Lipzen A."/>
            <person name="Barry K."/>
            <person name="Lang B.F."/>
            <person name="Cuomo C.A."/>
            <person name="Buchler N.E."/>
            <person name="Grigoriev I.V."/>
            <person name="Spatafora J.W."/>
            <person name="Stajich J.E."/>
            <person name="James T.Y."/>
        </authorList>
    </citation>
    <scope>NUCLEOTIDE SEQUENCE</scope>
    <source>
        <strain evidence="2">AG</strain>
    </source>
</reference>
<comment type="caution">
    <text evidence="2">The sequence shown here is derived from an EMBL/GenBank/DDBJ whole genome shotgun (WGS) entry which is preliminary data.</text>
</comment>
<proteinExistence type="inferred from homology"/>
<evidence type="ECO:0000313" key="2">
    <source>
        <dbReference type="EMBL" id="KAI8575116.1"/>
    </source>
</evidence>
<dbReference type="Pfam" id="PF02515">
    <property type="entry name" value="CoA_transf_3"/>
    <property type="match status" value="1"/>
</dbReference>
<dbReference type="PANTHER" id="PTHR48229">
    <property type="entry name" value="CAIB/BAIF FAMILY ENZYME (AFU_ORTHOLOGUE AFUA_1G05360)-RELATED"/>
    <property type="match status" value="1"/>
</dbReference>
<dbReference type="AlphaFoldDB" id="A0AAD5HA32"/>